<sequence>MPTPTRPVSWSIDDLREILGGGVEDGTAMEQLRTADRKGLLPVSFVAMRAATAADALLPLLELLEPPSEADASKLDLVLTLLERIAESQIDIGQRLVAIESKLAGTRTTSR</sequence>
<dbReference type="Proteomes" id="UP000305654">
    <property type="component" value="Unassembled WGS sequence"/>
</dbReference>
<evidence type="ECO:0000313" key="1">
    <source>
        <dbReference type="EMBL" id="TLU71556.1"/>
    </source>
</evidence>
<keyword evidence="2" id="KW-1185">Reference proteome</keyword>
<accession>A0A5R9J881</accession>
<protein>
    <submittedName>
        <fullName evidence="1">Uncharacterized protein</fullName>
    </submittedName>
</protein>
<dbReference type="RefSeq" id="WP_171034160.1">
    <property type="nucleotide sequence ID" value="NZ_VCDI01000006.1"/>
</dbReference>
<comment type="caution">
    <text evidence="1">The sequence shown here is derived from an EMBL/GenBank/DDBJ whole genome shotgun (WGS) entry which is preliminary data.</text>
</comment>
<gene>
    <name evidence="1" type="ORF">FE263_16915</name>
</gene>
<proteinExistence type="predicted"/>
<dbReference type="AlphaFoldDB" id="A0A5R9J881"/>
<evidence type="ECO:0000313" key="2">
    <source>
        <dbReference type="Proteomes" id="UP000305654"/>
    </source>
</evidence>
<dbReference type="EMBL" id="VCDI01000006">
    <property type="protein sequence ID" value="TLU71556.1"/>
    <property type="molecule type" value="Genomic_DNA"/>
</dbReference>
<reference evidence="1 2" key="1">
    <citation type="submission" date="2019-05" db="EMBL/GenBank/DDBJ databases">
        <authorList>
            <person name="Pankratov T."/>
            <person name="Grouzdev D."/>
        </authorList>
    </citation>
    <scope>NUCLEOTIDE SEQUENCE [LARGE SCALE GENOMIC DNA]</scope>
    <source>
        <strain evidence="1 2">KEBCLARHB70R</strain>
    </source>
</reference>
<organism evidence="1 2">
    <name type="scientific">Lichenicoccus roseus</name>
    <dbReference type="NCBI Taxonomy" id="2683649"/>
    <lineage>
        <taxon>Bacteria</taxon>
        <taxon>Pseudomonadati</taxon>
        <taxon>Pseudomonadota</taxon>
        <taxon>Alphaproteobacteria</taxon>
        <taxon>Acetobacterales</taxon>
        <taxon>Acetobacteraceae</taxon>
        <taxon>Lichenicoccus</taxon>
    </lineage>
</organism>
<name>A0A5R9J881_9PROT</name>